<reference evidence="3" key="1">
    <citation type="journal article" date="2019" name="Int. J. Syst. Evol. Microbiol.">
        <title>The Global Catalogue of Microorganisms (GCM) 10K type strain sequencing project: providing services to taxonomists for standard genome sequencing and annotation.</title>
        <authorList>
            <consortium name="The Broad Institute Genomics Platform"/>
            <consortium name="The Broad Institute Genome Sequencing Center for Infectious Disease"/>
            <person name="Wu L."/>
            <person name="Ma J."/>
        </authorList>
    </citation>
    <scope>NUCLEOTIDE SEQUENCE [LARGE SCALE GENOMIC DNA]</scope>
    <source>
        <strain evidence="3">CCM 7526</strain>
    </source>
</reference>
<protein>
    <submittedName>
        <fullName evidence="2">GNAT family N-acetyltransferase</fullName>
        <ecNumber evidence="2">2.3.1.-</ecNumber>
    </submittedName>
</protein>
<dbReference type="Proteomes" id="UP001597183">
    <property type="component" value="Unassembled WGS sequence"/>
</dbReference>
<keyword evidence="3" id="KW-1185">Reference proteome</keyword>
<dbReference type="InterPro" id="IPR016181">
    <property type="entry name" value="Acyl_CoA_acyltransferase"/>
</dbReference>
<dbReference type="EC" id="2.3.1.-" evidence="2"/>
<evidence type="ECO:0000313" key="3">
    <source>
        <dbReference type="Proteomes" id="UP001597183"/>
    </source>
</evidence>
<dbReference type="Pfam" id="PF13480">
    <property type="entry name" value="Acetyltransf_6"/>
    <property type="match status" value="1"/>
</dbReference>
<organism evidence="2 3">
    <name type="scientific">Actinoplanes sichuanensis</name>
    <dbReference type="NCBI Taxonomy" id="512349"/>
    <lineage>
        <taxon>Bacteria</taxon>
        <taxon>Bacillati</taxon>
        <taxon>Actinomycetota</taxon>
        <taxon>Actinomycetes</taxon>
        <taxon>Micromonosporales</taxon>
        <taxon>Micromonosporaceae</taxon>
        <taxon>Actinoplanes</taxon>
    </lineage>
</organism>
<keyword evidence="2" id="KW-0808">Transferase</keyword>
<gene>
    <name evidence="2" type="ORF">ACFQ5G_49465</name>
</gene>
<dbReference type="Gene3D" id="3.40.630.30">
    <property type="match status" value="1"/>
</dbReference>
<accession>A0ABW4AT63</accession>
<feature type="domain" description="BioF2-like acetyltransferase" evidence="1">
    <location>
        <begin position="183"/>
        <end position="319"/>
    </location>
</feature>
<dbReference type="SUPFAM" id="SSF55729">
    <property type="entry name" value="Acyl-CoA N-acyltransferases (Nat)"/>
    <property type="match status" value="1"/>
</dbReference>
<keyword evidence="2" id="KW-0012">Acyltransferase</keyword>
<comment type="caution">
    <text evidence="2">The sequence shown here is derived from an EMBL/GenBank/DDBJ whole genome shotgun (WGS) entry which is preliminary data.</text>
</comment>
<dbReference type="EMBL" id="JBHTMK010000067">
    <property type="protein sequence ID" value="MFD1373410.1"/>
    <property type="molecule type" value="Genomic_DNA"/>
</dbReference>
<evidence type="ECO:0000259" key="1">
    <source>
        <dbReference type="Pfam" id="PF13480"/>
    </source>
</evidence>
<sequence length="381" mass="43150">MKLSTFRDIREIGIDDWASVSGQGSAFSGYHWLAYVQTHRDAEASYLVAQQRRTTIAALPTYFFADEVPRYYDPHWLLRDQWQGKRRPVLLGGCREGYLTDILANDATPDDERSAAVSAIVEEIRRRRAEVDAVAAILYLPDTAMERLGSALKPTDRRFVVDAEAIVTVPDGGLRSHVDSLPRKRRASVRHDMERFARSGCRLEVATLTDCYQKIGRLSAALLDRYGRVVDPVEEVERFRRQAENTVGMNRVFCAYLGDEMVGFAHFVRSRDVLYARSVGFDYTVAREAALYFNLTYYAAIDFAAENGVRSINYGCDSFQTKVFKGAKLHPLWAVVLDADQSGFDRIDYAVAEQRVLGPIRDLDESVITETVKEWSPGTWT</sequence>
<dbReference type="RefSeq" id="WP_317796726.1">
    <property type="nucleotide sequence ID" value="NZ_AP028461.1"/>
</dbReference>
<dbReference type="GO" id="GO:0016746">
    <property type="term" value="F:acyltransferase activity"/>
    <property type="evidence" value="ECO:0007669"/>
    <property type="project" value="UniProtKB-KW"/>
</dbReference>
<evidence type="ECO:0000313" key="2">
    <source>
        <dbReference type="EMBL" id="MFD1373410.1"/>
    </source>
</evidence>
<proteinExistence type="predicted"/>
<dbReference type="InterPro" id="IPR038740">
    <property type="entry name" value="BioF2-like_GNAT_dom"/>
</dbReference>
<name>A0ABW4AT63_9ACTN</name>